<evidence type="ECO:0000313" key="3">
    <source>
        <dbReference type="EMBL" id="ABC24460.1"/>
    </source>
</evidence>
<reference evidence="3 4" key="1">
    <citation type="journal article" date="2011" name="Stand. Genomic Sci.">
        <title>Complete genome sequence of Rhodospirillum rubrum type strain (S1).</title>
        <authorList>
            <person name="Munk A.C."/>
            <person name="Copeland A."/>
            <person name="Lucas S."/>
            <person name="Lapidus A."/>
            <person name="Del Rio T.G."/>
            <person name="Barry K."/>
            <person name="Detter J.C."/>
            <person name="Hammon N."/>
            <person name="Israni S."/>
            <person name="Pitluck S."/>
            <person name="Brettin T."/>
            <person name="Bruce D."/>
            <person name="Han C."/>
            <person name="Tapia R."/>
            <person name="Gilna P."/>
            <person name="Schmutz J."/>
            <person name="Larimer F."/>
            <person name="Land M."/>
            <person name="Kyrpides N.C."/>
            <person name="Mavromatis K."/>
            <person name="Richardson P."/>
            <person name="Rohde M."/>
            <person name="Goker M."/>
            <person name="Klenk H.P."/>
            <person name="Zhang Y."/>
            <person name="Roberts G.P."/>
            <person name="Reslewic S."/>
            <person name="Schwartz D.C."/>
        </authorList>
    </citation>
    <scope>NUCLEOTIDE SEQUENCE [LARGE SCALE GENOMIC DNA]</scope>
    <source>
        <strain evidence="4">ATCC 11170 / ATH 1.1.1 / DSM 467 / LMG 4362 / NCIMB 8255 / S1</strain>
    </source>
</reference>
<keyword evidence="2" id="KW-0812">Transmembrane</keyword>
<proteinExistence type="predicted"/>
<name>Q2RN35_RHORT</name>
<organism evidence="3 4">
    <name type="scientific">Rhodospirillum rubrum (strain ATCC 11170 / ATH 1.1.1 / DSM 467 / LMG 4362 / NCIMB 8255 / S1)</name>
    <dbReference type="NCBI Taxonomy" id="269796"/>
    <lineage>
        <taxon>Bacteria</taxon>
        <taxon>Pseudomonadati</taxon>
        <taxon>Pseudomonadota</taxon>
        <taxon>Alphaproteobacteria</taxon>
        <taxon>Rhodospirillales</taxon>
        <taxon>Rhodospirillaceae</taxon>
        <taxon>Rhodospirillum</taxon>
    </lineage>
</organism>
<keyword evidence="2" id="KW-0472">Membrane</keyword>
<feature type="transmembrane region" description="Helical" evidence="2">
    <location>
        <begin position="361"/>
        <end position="380"/>
    </location>
</feature>
<protein>
    <recommendedName>
        <fullName evidence="5">Cache domain-containing protein</fullName>
    </recommendedName>
</protein>
<dbReference type="EMBL" id="CP000230">
    <property type="protein sequence ID" value="ABC24460.1"/>
    <property type="molecule type" value="Genomic_DNA"/>
</dbReference>
<dbReference type="AlphaFoldDB" id="Q2RN35"/>
<accession>Q2RN35</accession>
<dbReference type="EnsemblBacteria" id="ABC24460">
    <property type="protein sequence ID" value="ABC24460"/>
    <property type="gene ID" value="Rru_A3666"/>
</dbReference>
<sequence>MVPCPMSPDGMSRSPDSPDPPHHLSPILVLLATVVLGLAIAAALIGVQRHGEARALILGAARTRLEGVDSAVGKRVQAMLDEARGGALMLTSLPALRQEPRGETHPALPALHRLLDGSRELQRAFALFPNGTTLRLIRLDPRQPAESKALGAPAEAHWGIHIRMRDRDNRFWTLWRFEDGEGAIIDARLEEGDDPATKDDPAWIDSLRATKGMGPPIVRRSPPDDLPTLTVAGRIRGAPRAVAGVEIAMPRLTRLLGALAPSPSARLMLVANDGTPLASHAGGGTAPPPEDDAVLGALAAQLAASQEARSFDLDVEGQEWLVRLSAPLGATAGMPGTRIAIAVPAAEAVASLVSATQRGLWLAAPFLALALLIGLIAVALRHRQKAKLASQSAAIPAAEPEAEPPPPHS</sequence>
<evidence type="ECO:0000256" key="2">
    <source>
        <dbReference type="SAM" id="Phobius"/>
    </source>
</evidence>
<feature type="region of interest" description="Disordered" evidence="1">
    <location>
        <begin position="390"/>
        <end position="409"/>
    </location>
</feature>
<dbReference type="HOGENOM" id="CLU_690542_0_0_5"/>
<evidence type="ECO:0008006" key="5">
    <source>
        <dbReference type="Google" id="ProtNLM"/>
    </source>
</evidence>
<dbReference type="KEGG" id="rru:Rru_A3666"/>
<gene>
    <name evidence="3" type="ordered locus">Rru_A3666</name>
</gene>
<evidence type="ECO:0000256" key="1">
    <source>
        <dbReference type="SAM" id="MobiDB-lite"/>
    </source>
</evidence>
<keyword evidence="2" id="KW-1133">Transmembrane helix</keyword>
<dbReference type="STRING" id="269796.Rru_A3666"/>
<dbReference type="Proteomes" id="UP000001929">
    <property type="component" value="Chromosome"/>
</dbReference>
<dbReference type="PATRIC" id="fig|269796.9.peg.3788"/>
<feature type="transmembrane region" description="Helical" evidence="2">
    <location>
        <begin position="27"/>
        <end position="47"/>
    </location>
</feature>
<feature type="region of interest" description="Disordered" evidence="1">
    <location>
        <begin position="1"/>
        <end position="20"/>
    </location>
</feature>
<evidence type="ECO:0000313" key="4">
    <source>
        <dbReference type="Proteomes" id="UP000001929"/>
    </source>
</evidence>
<keyword evidence="4" id="KW-1185">Reference proteome</keyword>